<reference evidence="1" key="1">
    <citation type="submission" date="2020-07" db="EMBL/GenBank/DDBJ databases">
        <title>Huge and variable diversity of episymbiotic CPR bacteria and DPANN archaea in groundwater ecosystems.</title>
        <authorList>
            <person name="He C.Y."/>
            <person name="Keren R."/>
            <person name="Whittaker M."/>
            <person name="Farag I.F."/>
            <person name="Doudna J."/>
            <person name="Cate J.H.D."/>
            <person name="Banfield J.F."/>
        </authorList>
    </citation>
    <scope>NUCLEOTIDE SEQUENCE</scope>
    <source>
        <strain evidence="1">NC_groundwater_1664_Pr3_B-0.1um_52_9</strain>
    </source>
</reference>
<sequence>MSQAQDISVVTVLHPICCGLNVHKKFVTACLIIRDATTERSVLETFGTFADDLTRLREWLLEHGCPVVALYITAEA</sequence>
<accession>A0A9D6YYR6</accession>
<dbReference type="AlphaFoldDB" id="A0A9D6YYR6"/>
<comment type="caution">
    <text evidence="1">The sequence shown here is derived from an EMBL/GenBank/DDBJ whole genome shotgun (WGS) entry which is preliminary data.</text>
</comment>
<evidence type="ECO:0008006" key="3">
    <source>
        <dbReference type="Google" id="ProtNLM"/>
    </source>
</evidence>
<name>A0A9D6YYR6_9BACT</name>
<gene>
    <name evidence="1" type="ORF">HY912_00815</name>
</gene>
<evidence type="ECO:0000313" key="1">
    <source>
        <dbReference type="EMBL" id="MBI5248008.1"/>
    </source>
</evidence>
<proteinExistence type="predicted"/>
<evidence type="ECO:0000313" key="2">
    <source>
        <dbReference type="Proteomes" id="UP000807825"/>
    </source>
</evidence>
<dbReference type="Proteomes" id="UP000807825">
    <property type="component" value="Unassembled WGS sequence"/>
</dbReference>
<organism evidence="1 2">
    <name type="scientific">Desulfomonile tiedjei</name>
    <dbReference type="NCBI Taxonomy" id="2358"/>
    <lineage>
        <taxon>Bacteria</taxon>
        <taxon>Pseudomonadati</taxon>
        <taxon>Thermodesulfobacteriota</taxon>
        <taxon>Desulfomonilia</taxon>
        <taxon>Desulfomonilales</taxon>
        <taxon>Desulfomonilaceae</taxon>
        <taxon>Desulfomonile</taxon>
    </lineage>
</organism>
<dbReference type="EMBL" id="JACRDE010000026">
    <property type="protein sequence ID" value="MBI5248008.1"/>
    <property type="molecule type" value="Genomic_DNA"/>
</dbReference>
<protein>
    <recommendedName>
        <fullName evidence="3">Transposase</fullName>
    </recommendedName>
</protein>